<evidence type="ECO:0000259" key="7">
    <source>
        <dbReference type="PROSITE" id="PS50850"/>
    </source>
</evidence>
<keyword evidence="5 6" id="KW-0472">Membrane</keyword>
<feature type="transmembrane region" description="Helical" evidence="6">
    <location>
        <begin position="431"/>
        <end position="453"/>
    </location>
</feature>
<feature type="transmembrane region" description="Helical" evidence="6">
    <location>
        <begin position="135"/>
        <end position="157"/>
    </location>
</feature>
<feature type="domain" description="Major facilitator superfamily (MFS) profile" evidence="7">
    <location>
        <begin position="44"/>
        <end position="485"/>
    </location>
</feature>
<dbReference type="SUPFAM" id="SSF103473">
    <property type="entry name" value="MFS general substrate transporter"/>
    <property type="match status" value="1"/>
</dbReference>
<dbReference type="InterPro" id="IPR036259">
    <property type="entry name" value="MFS_trans_sf"/>
</dbReference>
<feature type="transmembrane region" description="Helical" evidence="6">
    <location>
        <begin position="169"/>
        <end position="193"/>
    </location>
</feature>
<reference evidence="8 9" key="1">
    <citation type="submission" date="2016-09" db="EMBL/GenBank/DDBJ databases">
        <title>Acidihalobacter prosperus V6 (DSM14174).</title>
        <authorList>
            <person name="Khaleque H.N."/>
            <person name="Ramsay J.P."/>
            <person name="Murphy R.J.T."/>
            <person name="Kaksonen A.H."/>
            <person name="Boxall N.J."/>
            <person name="Watkin E.L.J."/>
        </authorList>
    </citation>
    <scope>NUCLEOTIDE SEQUENCE [LARGE SCALE GENOMIC DNA]</scope>
    <source>
        <strain evidence="8 9">V6</strain>
    </source>
</reference>
<dbReference type="Gene3D" id="1.20.1250.20">
    <property type="entry name" value="MFS general substrate transporter like domains"/>
    <property type="match status" value="2"/>
</dbReference>
<feature type="transmembrane region" description="Helical" evidence="6">
    <location>
        <begin position="297"/>
        <end position="321"/>
    </location>
</feature>
<feature type="transmembrane region" description="Helical" evidence="6">
    <location>
        <begin position="391"/>
        <end position="410"/>
    </location>
</feature>
<keyword evidence="3 6" id="KW-0812">Transmembrane</keyword>
<comment type="subcellular location">
    <subcellularLocation>
        <location evidence="1">Membrane</location>
        <topology evidence="1">Multi-pass membrane protein</topology>
    </subcellularLocation>
</comment>
<feature type="transmembrane region" description="Helical" evidence="6">
    <location>
        <begin position="459"/>
        <end position="480"/>
    </location>
</feature>
<dbReference type="EMBL" id="CP017448">
    <property type="protein sequence ID" value="AOV18495.1"/>
    <property type="molecule type" value="Genomic_DNA"/>
</dbReference>
<dbReference type="Proteomes" id="UP000095342">
    <property type="component" value="Chromosome"/>
</dbReference>
<evidence type="ECO:0000256" key="1">
    <source>
        <dbReference type="ARBA" id="ARBA00004141"/>
    </source>
</evidence>
<sequence length="498" mass="52280">MATTARVETQHNMCPQAPSLVHPDHATLIALLDGSPLSLSHYLAWGLSAGGTLLDGLSVFMLGIAIPLLIHDMSLTPAQTGLLGAALVAGAVIGASLGGRLADRLGRKAVFLLDMGLLTLAAVIGALAWDPWLLVVTQLAAGIAIGMDFPVSSSYVAECMPHRERSHMMVATIACQSAGMLLAAVVALGLLHLSGSPQAWRLFFASEAVLAALFLVARLHLPESPRWLMGQGRNREAVHALENLVPEDRQKLETLATRLGDEIHHVSKLSRQSQPPGFGILFHPAYRRRTLLSTLPWLLMDVATYGVGLFTAVLLGSLHFGASAADPLARAEALAGGSGLIDISLLAGFLIGLWAVSRFGRIRMQLAGFAGMAAGMLVLLSSTLLDGGAAHHVALVFAGFVTFNLSMNMGPNSTTYILPAELFPTQVRATAAGFAAACAKVGATAGVFLLPLIKSALGVASVLALMAVVSLLGLASTWLFRIEGHGRTLEEHHSEDLP</sequence>
<dbReference type="KEGG" id="aaeo:BJI67_06845"/>
<feature type="transmembrane region" description="Helical" evidence="6">
    <location>
        <begin position="366"/>
        <end position="385"/>
    </location>
</feature>
<protein>
    <submittedName>
        <fullName evidence="8">MFS transporter</fullName>
    </submittedName>
</protein>
<name>A0A1D8KC04_9GAMM</name>
<accession>A0A1D8KC04</accession>
<feature type="transmembrane region" description="Helical" evidence="6">
    <location>
        <begin position="109"/>
        <end position="129"/>
    </location>
</feature>
<dbReference type="Pfam" id="PF00083">
    <property type="entry name" value="Sugar_tr"/>
    <property type="match status" value="1"/>
</dbReference>
<proteinExistence type="inferred from homology"/>
<dbReference type="InterPro" id="IPR005828">
    <property type="entry name" value="MFS_sugar_transport-like"/>
</dbReference>
<dbReference type="PROSITE" id="PS50850">
    <property type="entry name" value="MFS"/>
    <property type="match status" value="1"/>
</dbReference>
<dbReference type="PANTHER" id="PTHR48022">
    <property type="entry name" value="PLASTIDIC GLUCOSE TRANSPORTER 4"/>
    <property type="match status" value="1"/>
</dbReference>
<feature type="transmembrane region" description="Helical" evidence="6">
    <location>
        <begin position="82"/>
        <end position="102"/>
    </location>
</feature>
<dbReference type="GO" id="GO:0005351">
    <property type="term" value="F:carbohydrate:proton symporter activity"/>
    <property type="evidence" value="ECO:0007669"/>
    <property type="project" value="TreeGrafter"/>
</dbReference>
<dbReference type="PANTHER" id="PTHR48022:SF2">
    <property type="entry name" value="PLASTIDIC GLUCOSE TRANSPORTER 4"/>
    <property type="match status" value="1"/>
</dbReference>
<evidence type="ECO:0000256" key="2">
    <source>
        <dbReference type="ARBA" id="ARBA00010992"/>
    </source>
</evidence>
<dbReference type="InterPro" id="IPR020846">
    <property type="entry name" value="MFS_dom"/>
</dbReference>
<evidence type="ECO:0000313" key="8">
    <source>
        <dbReference type="EMBL" id="AOV18495.1"/>
    </source>
</evidence>
<evidence type="ECO:0000256" key="5">
    <source>
        <dbReference type="ARBA" id="ARBA00023136"/>
    </source>
</evidence>
<feature type="transmembrane region" description="Helical" evidence="6">
    <location>
        <begin position="42"/>
        <end position="70"/>
    </location>
</feature>
<dbReference type="GO" id="GO:0016020">
    <property type="term" value="C:membrane"/>
    <property type="evidence" value="ECO:0007669"/>
    <property type="project" value="UniProtKB-SubCell"/>
</dbReference>
<gene>
    <name evidence="8" type="ORF">BJI67_06845</name>
</gene>
<evidence type="ECO:0000256" key="4">
    <source>
        <dbReference type="ARBA" id="ARBA00022989"/>
    </source>
</evidence>
<evidence type="ECO:0000256" key="6">
    <source>
        <dbReference type="SAM" id="Phobius"/>
    </source>
</evidence>
<feature type="transmembrane region" description="Helical" evidence="6">
    <location>
        <begin position="199"/>
        <end position="221"/>
    </location>
</feature>
<keyword evidence="4 6" id="KW-1133">Transmembrane helix</keyword>
<comment type="similarity">
    <text evidence="2">Belongs to the major facilitator superfamily. Sugar transporter (TC 2.A.1.1) family.</text>
</comment>
<feature type="transmembrane region" description="Helical" evidence="6">
    <location>
        <begin position="333"/>
        <end position="354"/>
    </location>
</feature>
<dbReference type="AlphaFoldDB" id="A0A1D8KC04"/>
<keyword evidence="9" id="KW-1185">Reference proteome</keyword>
<organism evidence="8 9">
    <name type="scientific">Acidihalobacter aeolianus</name>
    <dbReference type="NCBI Taxonomy" id="2792603"/>
    <lineage>
        <taxon>Bacteria</taxon>
        <taxon>Pseudomonadati</taxon>
        <taxon>Pseudomonadota</taxon>
        <taxon>Gammaproteobacteria</taxon>
        <taxon>Chromatiales</taxon>
        <taxon>Ectothiorhodospiraceae</taxon>
        <taxon>Acidihalobacter</taxon>
    </lineage>
</organism>
<evidence type="ECO:0000256" key="3">
    <source>
        <dbReference type="ARBA" id="ARBA00022692"/>
    </source>
</evidence>
<dbReference type="InterPro" id="IPR050360">
    <property type="entry name" value="MFS_Sugar_Transporters"/>
</dbReference>
<evidence type="ECO:0000313" key="9">
    <source>
        <dbReference type="Proteomes" id="UP000095342"/>
    </source>
</evidence>